<gene>
    <name evidence="2" type="ORF">D9Q98_002359</name>
</gene>
<dbReference type="AlphaFoldDB" id="A0A9D4Z0N6"/>
<sequence>MLRVLGLSRRQAVADICTRNAARMMSAAPQEATAPSKRSAWRMLGIAVIPIAAIATVLELAYNKEDRGASAGRDVNAPPSSSSPTSASSSEAGTAPTPGGEKGHRVAIDPSNPLHKMLPETDCEFCLDTREKLWGMMKGMKGMTGAKAGGDGTAAAAKPGHNGVLGADAAPNPSPS</sequence>
<feature type="region of interest" description="Disordered" evidence="1">
    <location>
        <begin position="69"/>
        <end position="115"/>
    </location>
</feature>
<evidence type="ECO:0000313" key="3">
    <source>
        <dbReference type="Proteomes" id="UP001055712"/>
    </source>
</evidence>
<feature type="compositionally biased region" description="Low complexity" evidence="1">
    <location>
        <begin position="77"/>
        <end position="98"/>
    </location>
</feature>
<keyword evidence="3" id="KW-1185">Reference proteome</keyword>
<accession>A0A9D4Z0N6</accession>
<evidence type="ECO:0000256" key="1">
    <source>
        <dbReference type="SAM" id="MobiDB-lite"/>
    </source>
</evidence>
<dbReference type="Proteomes" id="UP001055712">
    <property type="component" value="Unassembled WGS sequence"/>
</dbReference>
<evidence type="ECO:0000313" key="2">
    <source>
        <dbReference type="EMBL" id="KAI3436306.1"/>
    </source>
</evidence>
<protein>
    <submittedName>
        <fullName evidence="2">Uncharacterized protein</fullName>
    </submittedName>
</protein>
<reference evidence="2" key="2">
    <citation type="submission" date="2020-11" db="EMBL/GenBank/DDBJ databases">
        <authorList>
            <person name="Cecchin M."/>
            <person name="Marcolungo L."/>
            <person name="Rossato M."/>
            <person name="Girolomoni L."/>
            <person name="Cosentino E."/>
            <person name="Cuine S."/>
            <person name="Li-Beisson Y."/>
            <person name="Delledonne M."/>
            <person name="Ballottari M."/>
        </authorList>
    </citation>
    <scope>NUCLEOTIDE SEQUENCE</scope>
    <source>
        <strain evidence="2">211/11P</strain>
        <tissue evidence="2">Whole cell</tissue>
    </source>
</reference>
<proteinExistence type="predicted"/>
<comment type="caution">
    <text evidence="2">The sequence shown here is derived from an EMBL/GenBank/DDBJ whole genome shotgun (WGS) entry which is preliminary data.</text>
</comment>
<reference evidence="2" key="1">
    <citation type="journal article" date="2019" name="Plant J.">
        <title>Chlorella vulgaris genome assembly and annotation reveals the molecular basis for metabolic acclimation to high light conditions.</title>
        <authorList>
            <person name="Cecchin M."/>
            <person name="Marcolungo L."/>
            <person name="Rossato M."/>
            <person name="Girolomoni L."/>
            <person name="Cosentino E."/>
            <person name="Cuine S."/>
            <person name="Li-Beisson Y."/>
            <person name="Delledonne M."/>
            <person name="Ballottari M."/>
        </authorList>
    </citation>
    <scope>NUCLEOTIDE SEQUENCE</scope>
    <source>
        <strain evidence="2">211/11P</strain>
    </source>
</reference>
<feature type="region of interest" description="Disordered" evidence="1">
    <location>
        <begin position="146"/>
        <end position="176"/>
    </location>
</feature>
<organism evidence="2 3">
    <name type="scientific">Chlorella vulgaris</name>
    <name type="common">Green alga</name>
    <dbReference type="NCBI Taxonomy" id="3077"/>
    <lineage>
        <taxon>Eukaryota</taxon>
        <taxon>Viridiplantae</taxon>
        <taxon>Chlorophyta</taxon>
        <taxon>core chlorophytes</taxon>
        <taxon>Trebouxiophyceae</taxon>
        <taxon>Chlorellales</taxon>
        <taxon>Chlorellaceae</taxon>
        <taxon>Chlorella clade</taxon>
        <taxon>Chlorella</taxon>
    </lineage>
</organism>
<dbReference type="EMBL" id="SIDB01000002">
    <property type="protein sequence ID" value="KAI3436306.1"/>
    <property type="molecule type" value="Genomic_DNA"/>
</dbReference>
<name>A0A9D4Z0N6_CHLVU</name>